<dbReference type="PANTHER" id="PTHR30629:SF2">
    <property type="entry name" value="PROPHAGE INTEGRASE INTS-RELATED"/>
    <property type="match status" value="1"/>
</dbReference>
<dbReference type="InterPro" id="IPR010998">
    <property type="entry name" value="Integrase_recombinase_N"/>
</dbReference>
<feature type="domain" description="Tyr recombinase" evidence="7">
    <location>
        <begin position="206"/>
        <end position="382"/>
    </location>
</feature>
<evidence type="ECO:0000256" key="2">
    <source>
        <dbReference type="ARBA" id="ARBA00022908"/>
    </source>
</evidence>
<dbReference type="Gene3D" id="1.10.443.10">
    <property type="entry name" value="Intergrase catalytic core"/>
    <property type="match status" value="1"/>
</dbReference>
<evidence type="ECO:0000256" key="4">
    <source>
        <dbReference type="ARBA" id="ARBA00023172"/>
    </source>
</evidence>
<reference evidence="9" key="1">
    <citation type="submission" date="2018-06" db="EMBL/GenBank/DDBJ databases">
        <authorList>
            <person name="Zhirakovskaya E."/>
        </authorList>
    </citation>
    <scope>NUCLEOTIDE SEQUENCE</scope>
</reference>
<gene>
    <name evidence="9" type="ORF">MNBD_GAMMA12-3411</name>
</gene>
<dbReference type="GO" id="GO:0044826">
    <property type="term" value="P:viral genome integration into host DNA"/>
    <property type="evidence" value="ECO:0007669"/>
    <property type="project" value="UniProtKB-KW"/>
</dbReference>
<dbReference type="GO" id="GO:0003677">
    <property type="term" value="F:DNA binding"/>
    <property type="evidence" value="ECO:0007669"/>
    <property type="project" value="UniProtKB-KW"/>
</dbReference>
<keyword evidence="3" id="KW-0238">DNA-binding</keyword>
<dbReference type="InterPro" id="IPR025166">
    <property type="entry name" value="Integrase_DNA_bind_dom"/>
</dbReference>
<keyword evidence="5" id="KW-1179">Viral genome integration</keyword>
<dbReference type="EMBL" id="UOFL01000212">
    <property type="protein sequence ID" value="VAW81045.1"/>
    <property type="molecule type" value="Genomic_DNA"/>
</dbReference>
<evidence type="ECO:0000259" key="7">
    <source>
        <dbReference type="PROSITE" id="PS51898"/>
    </source>
</evidence>
<dbReference type="Gene3D" id="3.30.160.390">
    <property type="entry name" value="Integrase, DNA-binding domain"/>
    <property type="match status" value="1"/>
</dbReference>
<evidence type="ECO:0000256" key="5">
    <source>
        <dbReference type="ARBA" id="ARBA00023195"/>
    </source>
</evidence>
<dbReference type="Gene3D" id="1.10.150.130">
    <property type="match status" value="1"/>
</dbReference>
<evidence type="ECO:0000256" key="1">
    <source>
        <dbReference type="ARBA" id="ARBA00008857"/>
    </source>
</evidence>
<feature type="domain" description="Core-binding (CB)" evidence="8">
    <location>
        <begin position="102"/>
        <end position="183"/>
    </location>
</feature>
<keyword evidence="6" id="KW-1160">Virus entry into host cell</keyword>
<accession>A0A3B0YJF4</accession>
<evidence type="ECO:0000259" key="8">
    <source>
        <dbReference type="PROSITE" id="PS51900"/>
    </source>
</evidence>
<dbReference type="GO" id="GO:0046718">
    <property type="term" value="P:symbiont entry into host cell"/>
    <property type="evidence" value="ECO:0007669"/>
    <property type="project" value="UniProtKB-KW"/>
</dbReference>
<dbReference type="InterPro" id="IPR002104">
    <property type="entry name" value="Integrase_catalytic"/>
</dbReference>
<dbReference type="AlphaFoldDB" id="A0A3B0YJF4"/>
<dbReference type="InterPro" id="IPR044068">
    <property type="entry name" value="CB"/>
</dbReference>
<dbReference type="InterPro" id="IPR013762">
    <property type="entry name" value="Integrase-like_cat_sf"/>
</dbReference>
<dbReference type="Pfam" id="PF00589">
    <property type="entry name" value="Phage_integrase"/>
    <property type="match status" value="1"/>
</dbReference>
<name>A0A3B0YJF4_9ZZZZ</name>
<dbReference type="Pfam" id="PF13356">
    <property type="entry name" value="Arm-DNA-bind_3"/>
    <property type="match status" value="1"/>
</dbReference>
<dbReference type="GO" id="GO:0075713">
    <property type="term" value="P:establishment of integrated proviral latency"/>
    <property type="evidence" value="ECO:0007669"/>
    <property type="project" value="UniProtKB-KW"/>
</dbReference>
<dbReference type="PANTHER" id="PTHR30629">
    <property type="entry name" value="PROPHAGE INTEGRASE"/>
    <property type="match status" value="1"/>
</dbReference>
<sequence>MARQSTSGKLTALKVKQAKPKDKPYKLSDGASMYLAIQPSGSRYWRMKYRINGKEKLLSIGIYPDVSLADARLTVADARSNLAKGIDPNQKKRDEKFNNTTNTFENIANEWLQKQSGSWSDGHAEKVIKSLKVDVFQAIGGMPIQSISAQQILAVIRKVEARGALDVASRVKQRISSIFRYAWCTGKVESNPADALYNVIKTRTVKHRPMLPPAELPDFLRKLDDYQGQKLTQLALKLLVHTFVRPGELRGAEWSEFDIGKAEWRIPAKRMKMNEEHVIPLSIQALEIISELAKLTRKHCFLFPGVRNRKITMSENTLTYAIRKRLGFDATAHGFRSTASTILNESGFKPDVIEKQLAHSERNKVRAAYNHSLYLADRKQMMQWWGNYLDSQRCDNNVVSFLKIK</sequence>
<dbReference type="SUPFAM" id="SSF56349">
    <property type="entry name" value="DNA breaking-rejoining enzymes"/>
    <property type="match status" value="1"/>
</dbReference>
<evidence type="ECO:0000256" key="3">
    <source>
        <dbReference type="ARBA" id="ARBA00023125"/>
    </source>
</evidence>
<dbReference type="GO" id="GO:0006310">
    <property type="term" value="P:DNA recombination"/>
    <property type="evidence" value="ECO:0007669"/>
    <property type="project" value="UniProtKB-KW"/>
</dbReference>
<evidence type="ECO:0000256" key="6">
    <source>
        <dbReference type="ARBA" id="ARBA00023296"/>
    </source>
</evidence>
<dbReference type="Pfam" id="PF22022">
    <property type="entry name" value="Phage_int_M"/>
    <property type="match status" value="1"/>
</dbReference>
<proteinExistence type="inferred from homology"/>
<comment type="similarity">
    <text evidence="1">Belongs to the 'phage' integrase family.</text>
</comment>
<dbReference type="PROSITE" id="PS51900">
    <property type="entry name" value="CB"/>
    <property type="match status" value="1"/>
</dbReference>
<evidence type="ECO:0000313" key="9">
    <source>
        <dbReference type="EMBL" id="VAW81045.1"/>
    </source>
</evidence>
<keyword evidence="2" id="KW-0229">DNA integration</keyword>
<dbReference type="GO" id="GO:0015074">
    <property type="term" value="P:DNA integration"/>
    <property type="evidence" value="ECO:0007669"/>
    <property type="project" value="UniProtKB-KW"/>
</dbReference>
<protein>
    <submittedName>
        <fullName evidence="9">Integrase</fullName>
    </submittedName>
</protein>
<dbReference type="InterPro" id="IPR053876">
    <property type="entry name" value="Phage_int_M"/>
</dbReference>
<keyword evidence="4" id="KW-0233">DNA recombination</keyword>
<dbReference type="CDD" id="cd00801">
    <property type="entry name" value="INT_P4_C"/>
    <property type="match status" value="1"/>
</dbReference>
<organism evidence="9">
    <name type="scientific">hydrothermal vent metagenome</name>
    <dbReference type="NCBI Taxonomy" id="652676"/>
    <lineage>
        <taxon>unclassified sequences</taxon>
        <taxon>metagenomes</taxon>
        <taxon>ecological metagenomes</taxon>
    </lineage>
</organism>
<dbReference type="InterPro" id="IPR011010">
    <property type="entry name" value="DNA_brk_join_enz"/>
</dbReference>
<dbReference type="PROSITE" id="PS51898">
    <property type="entry name" value="TYR_RECOMBINASE"/>
    <property type="match status" value="1"/>
</dbReference>
<dbReference type="InterPro" id="IPR050808">
    <property type="entry name" value="Phage_Integrase"/>
</dbReference>
<dbReference type="InterPro" id="IPR038488">
    <property type="entry name" value="Integrase_DNA-bd_sf"/>
</dbReference>